<evidence type="ECO:0000313" key="3">
    <source>
        <dbReference type="Proteomes" id="UP000318055"/>
    </source>
</evidence>
<protein>
    <submittedName>
        <fullName evidence="2">DUF1109 domain-containing protein</fullName>
    </submittedName>
</protein>
<sequence length="213" mass="23076">MNTDDLITQLARDTQPVRAGTVGRRIAIGLMLGALGSTLVLWSWLGPRPDLGSAMLGFSFWMKWGYTISLAIAALGVTAQLARPDSAHLRWLWLLAVPVALLTFIGLGELIRTPSGEWLAMWLGHSWRTCPWRVLALAGPIFVGLLWSFRQLAPTRLRAAGAAAGLTAGAFAATVYCLHCPEVSAIFVLTWYSLGILLATSVGALLGPRLLRW</sequence>
<dbReference type="InterPro" id="IPR009495">
    <property type="entry name" value="NrsF"/>
</dbReference>
<gene>
    <name evidence="2" type="ORF">FPZ54_13365</name>
</gene>
<dbReference type="Proteomes" id="UP000318055">
    <property type="component" value="Chromosome"/>
</dbReference>
<feature type="transmembrane region" description="Helical" evidence="1">
    <location>
        <begin position="131"/>
        <end position="149"/>
    </location>
</feature>
<feature type="transmembrane region" description="Helical" evidence="1">
    <location>
        <begin position="161"/>
        <end position="179"/>
    </location>
</feature>
<feature type="transmembrane region" description="Helical" evidence="1">
    <location>
        <begin position="185"/>
        <end position="207"/>
    </location>
</feature>
<name>A0A518RHK3_9SPHN</name>
<evidence type="ECO:0000256" key="1">
    <source>
        <dbReference type="SAM" id="Phobius"/>
    </source>
</evidence>
<organism evidence="2 3">
    <name type="scientific">Sphingomonas suaedae</name>
    <dbReference type="NCBI Taxonomy" id="2599297"/>
    <lineage>
        <taxon>Bacteria</taxon>
        <taxon>Pseudomonadati</taxon>
        <taxon>Pseudomonadota</taxon>
        <taxon>Alphaproteobacteria</taxon>
        <taxon>Sphingomonadales</taxon>
        <taxon>Sphingomonadaceae</taxon>
        <taxon>Sphingomonas</taxon>
    </lineage>
</organism>
<keyword evidence="1" id="KW-1133">Transmembrane helix</keyword>
<keyword evidence="3" id="KW-1185">Reference proteome</keyword>
<proteinExistence type="predicted"/>
<feature type="transmembrane region" description="Helical" evidence="1">
    <location>
        <begin position="91"/>
        <end position="111"/>
    </location>
</feature>
<dbReference type="RefSeq" id="WP_145847963.1">
    <property type="nucleotide sequence ID" value="NZ_CP042239.1"/>
</dbReference>
<feature type="transmembrane region" description="Helical" evidence="1">
    <location>
        <begin position="26"/>
        <end position="44"/>
    </location>
</feature>
<reference evidence="2 3" key="1">
    <citation type="submission" date="2019-07" db="EMBL/GenBank/DDBJ databases">
        <title>Sphingomonas alkalisoli sp. nov., isolated from rhizosphere soil of Suaedae salsa.</title>
        <authorList>
            <person name="Zhang H."/>
            <person name="Xu L."/>
            <person name="Zhang J.-X."/>
            <person name="Sun J.-Q."/>
        </authorList>
    </citation>
    <scope>NUCLEOTIDE SEQUENCE [LARGE SCALE GENOMIC DNA]</scope>
    <source>
        <strain evidence="2 3">XS-10</strain>
    </source>
</reference>
<dbReference type="AlphaFoldDB" id="A0A518RHK3"/>
<feature type="transmembrane region" description="Helical" evidence="1">
    <location>
        <begin position="64"/>
        <end position="82"/>
    </location>
</feature>
<dbReference type="OrthoDB" id="7764375at2"/>
<dbReference type="KEGG" id="ssua:FPZ54_13365"/>
<keyword evidence="1" id="KW-0812">Transmembrane</keyword>
<evidence type="ECO:0000313" key="2">
    <source>
        <dbReference type="EMBL" id="QDX26899.1"/>
    </source>
</evidence>
<dbReference type="Pfam" id="PF06532">
    <property type="entry name" value="NrsF"/>
    <property type="match status" value="1"/>
</dbReference>
<dbReference type="EMBL" id="CP042239">
    <property type="protein sequence ID" value="QDX26899.1"/>
    <property type="molecule type" value="Genomic_DNA"/>
</dbReference>
<accession>A0A518RHK3</accession>
<keyword evidence="1" id="KW-0472">Membrane</keyword>